<protein>
    <recommendedName>
        <fullName evidence="3">Transposase Tc1-like domain-containing protein</fullName>
    </recommendedName>
</protein>
<dbReference type="GeneTree" id="ENSGT00940000171452"/>
<dbReference type="SUPFAM" id="SSF46689">
    <property type="entry name" value="Homeodomain-like"/>
    <property type="match status" value="1"/>
</dbReference>
<evidence type="ECO:0008006" key="3">
    <source>
        <dbReference type="Google" id="ProtNLM"/>
    </source>
</evidence>
<reference evidence="2" key="1">
    <citation type="submission" date="2013-03" db="EMBL/GenBank/DDBJ databases">
        <authorList>
            <person name="Jeffery W."/>
            <person name="Warren W."/>
            <person name="Wilson R.K."/>
        </authorList>
    </citation>
    <scope>NUCLEOTIDE SEQUENCE</scope>
    <source>
        <strain evidence="2">female</strain>
    </source>
</reference>
<reference evidence="1" key="3">
    <citation type="submission" date="2025-08" db="UniProtKB">
        <authorList>
            <consortium name="Ensembl"/>
        </authorList>
    </citation>
    <scope>IDENTIFICATION</scope>
</reference>
<dbReference type="InParanoid" id="A0A3B1IZ05"/>
<dbReference type="InterPro" id="IPR009057">
    <property type="entry name" value="Homeodomain-like_sf"/>
</dbReference>
<evidence type="ECO:0000313" key="1">
    <source>
        <dbReference type="Ensembl" id="ENSAMXP00000034379.1"/>
    </source>
</evidence>
<dbReference type="Proteomes" id="UP000018467">
    <property type="component" value="Unassembled WGS sequence"/>
</dbReference>
<accession>A0A3B1IZ05</accession>
<reference evidence="1" key="4">
    <citation type="submission" date="2025-09" db="UniProtKB">
        <authorList>
            <consortium name="Ensembl"/>
        </authorList>
    </citation>
    <scope>IDENTIFICATION</scope>
</reference>
<dbReference type="AlphaFoldDB" id="A0A3B1IZ05"/>
<evidence type="ECO:0000313" key="2">
    <source>
        <dbReference type="Proteomes" id="UP000018467"/>
    </source>
</evidence>
<keyword evidence="2" id="KW-1185">Reference proteome</keyword>
<organism evidence="1 2">
    <name type="scientific">Astyanax mexicanus</name>
    <name type="common">Blind cave fish</name>
    <name type="synonym">Astyanax fasciatus mexicanus</name>
    <dbReference type="NCBI Taxonomy" id="7994"/>
    <lineage>
        <taxon>Eukaryota</taxon>
        <taxon>Metazoa</taxon>
        <taxon>Chordata</taxon>
        <taxon>Craniata</taxon>
        <taxon>Vertebrata</taxon>
        <taxon>Euteleostomi</taxon>
        <taxon>Actinopterygii</taxon>
        <taxon>Neopterygii</taxon>
        <taxon>Teleostei</taxon>
        <taxon>Ostariophysi</taxon>
        <taxon>Characiformes</taxon>
        <taxon>Characoidei</taxon>
        <taxon>Acestrorhamphidae</taxon>
        <taxon>Acestrorhamphinae</taxon>
        <taxon>Astyanax</taxon>
    </lineage>
</organism>
<dbReference type="Pfam" id="PF13384">
    <property type="entry name" value="HTH_23"/>
    <property type="match status" value="1"/>
</dbReference>
<dbReference type="Ensembl" id="ENSAMXT00000042780.1">
    <property type="protein sequence ID" value="ENSAMXP00000034379.1"/>
    <property type="gene ID" value="ENSAMXG00000039871.1"/>
</dbReference>
<proteinExistence type="predicted"/>
<reference evidence="2" key="2">
    <citation type="journal article" date="2014" name="Nat. Commun.">
        <title>The cavefish genome reveals candidate genes for eye loss.</title>
        <authorList>
            <person name="McGaugh S.E."/>
            <person name="Gross J.B."/>
            <person name="Aken B."/>
            <person name="Blin M."/>
            <person name="Borowsky R."/>
            <person name="Chalopin D."/>
            <person name="Hinaux H."/>
            <person name="Jeffery W.R."/>
            <person name="Keene A."/>
            <person name="Ma L."/>
            <person name="Minx P."/>
            <person name="Murphy D."/>
            <person name="O'Quin K.E."/>
            <person name="Retaux S."/>
            <person name="Rohner N."/>
            <person name="Searle S.M."/>
            <person name="Stahl B.A."/>
            <person name="Tabin C."/>
            <person name="Volff J.N."/>
            <person name="Yoshizawa M."/>
            <person name="Warren W.C."/>
        </authorList>
    </citation>
    <scope>NUCLEOTIDE SEQUENCE [LARGE SCALE GENOMIC DNA]</scope>
    <source>
        <strain evidence="2">female</strain>
    </source>
</reference>
<sequence>MGDIPEFKRGQIVGARLAGASVTTTASLCDVSRATVSRVMSAYHQEEPTTSNRINCGRCKRKLSERDVRVLTRIVSKKPVSTRTVRWDNNYCGLSGYTILSVVNPSPPTRFRRRGQFLPTYRNFKRKHNVDGH</sequence>
<name>A0A3B1IZ05_ASTMX</name>